<dbReference type="STRING" id="1367422.A0A178ZAV5"/>
<sequence>MPFTMQPETAAFPSLREYIQSRLATEIDWEGFEFFMTMFFFYFMVYHLARHGVLSALFAASQNPDTGLQQLGHSVSQYLKTVLQTLQMSGLFLVMAYVLGMPGLAAICGFLLLFAFFQEYCRAVTKARTLATPFLSRGIRQFKDSVDLVALLVQVAVAIYRVCSTTWHFCTSVTKISSWSTIKNTLDPVTRPVLNQLQKPMQFVAALVKTISELLFRLRGGREALRAALEKHAKLAEENARLTAEVKALQILRAPKDKQGIWIQERRAIEAPPTCFQTQALRKAEKDCRAAEKDAKRWRKQWEDCQANIAELEALDDDAEARVRAATAQRDERIRALEAELTAVAASAASKVRAMTAALEAEKAESDKLRSSLKAEETKSGKLESRLGEEVALLTRERDAERALLEKVRTEAAEAERAAADQVREQKDAEISVLKAQMAEATAEAAVVVVATAEIGVQTDLAVEASPAITPVGVEAGTQTECIGLNDQSQNAAFVNLETELLASKKELEKTGKDLEAYKFAWKKTSEDLCSCNGDLQKALKEAAELRSRNHQGGHELQQSKREVAELRELLSHRQQEATNLMQQLHRCNEAAEKQLPATEEVKYWRGRTEALSRDLANLHAENVQAKGSRQEILEKFQVGEKQYYALSQRLEKSEATARDLEKQLKAEREARARDAQAPMINSQVESLQRQVMTKDDEIRGLRREINQQKLDSDAAISTPRSDRVGTSPFPTPSKTPLSKMFENKVREHAEDTKKHAIEKQQLESRIASQAKDLKQLWDTKDQLEQEREKLEAEVKKLREQITDEAMDVAFAREFYEDDKEDIRQAQEEAESWKTQFDEAQASVQNMQLDLQFKEGQVDAARMQADLYKQQAQSRAVHDEPDAPRLHKRSAAEDSPGEQKKNQDTKKKILTARHYRGVLPSTRLHQEHIDRSQQAAQAPQANVFQHLQAPAQLVPPPPQATQTAATAAAAEEDVDESSIVSEEE</sequence>
<feature type="compositionally biased region" description="Low complexity" evidence="2">
    <location>
        <begin position="960"/>
        <end position="969"/>
    </location>
</feature>
<feature type="coiled-coil region" evidence="1">
    <location>
        <begin position="359"/>
        <end position="444"/>
    </location>
</feature>
<accession>A0A178ZAV5</accession>
<feature type="coiled-coil region" evidence="1">
    <location>
        <begin position="557"/>
        <end position="584"/>
    </location>
</feature>
<evidence type="ECO:0000256" key="1">
    <source>
        <dbReference type="SAM" id="Coils"/>
    </source>
</evidence>
<feature type="compositionally biased region" description="Polar residues" evidence="2">
    <location>
        <begin position="932"/>
        <end position="945"/>
    </location>
</feature>
<feature type="region of interest" description="Disordered" evidence="2">
    <location>
        <begin position="706"/>
        <end position="738"/>
    </location>
</feature>
<feature type="region of interest" description="Disordered" evidence="2">
    <location>
        <begin position="864"/>
        <end position="984"/>
    </location>
</feature>
<dbReference type="Proteomes" id="UP000078343">
    <property type="component" value="Unassembled WGS sequence"/>
</dbReference>
<evidence type="ECO:0000313" key="5">
    <source>
        <dbReference type="Proteomes" id="UP000078343"/>
    </source>
</evidence>
<feature type="region of interest" description="Disordered" evidence="2">
    <location>
        <begin position="820"/>
        <end position="839"/>
    </location>
</feature>
<proteinExistence type="predicted"/>
<gene>
    <name evidence="4" type="ORF">AYL99_09502</name>
</gene>
<evidence type="ECO:0000256" key="3">
    <source>
        <dbReference type="SAM" id="Phobius"/>
    </source>
</evidence>
<dbReference type="OrthoDB" id="4150436at2759"/>
<organism evidence="4 5">
    <name type="scientific">Fonsecaea erecta</name>
    <dbReference type="NCBI Taxonomy" id="1367422"/>
    <lineage>
        <taxon>Eukaryota</taxon>
        <taxon>Fungi</taxon>
        <taxon>Dikarya</taxon>
        <taxon>Ascomycota</taxon>
        <taxon>Pezizomycotina</taxon>
        <taxon>Eurotiomycetes</taxon>
        <taxon>Chaetothyriomycetidae</taxon>
        <taxon>Chaetothyriales</taxon>
        <taxon>Herpotrichiellaceae</taxon>
        <taxon>Fonsecaea</taxon>
    </lineage>
</organism>
<feature type="coiled-coil region" evidence="1">
    <location>
        <begin position="225"/>
        <end position="252"/>
    </location>
</feature>
<name>A0A178ZAV5_9EURO</name>
<feature type="transmembrane region" description="Helical" evidence="3">
    <location>
        <begin position="90"/>
        <end position="117"/>
    </location>
</feature>
<feature type="region of interest" description="Disordered" evidence="2">
    <location>
        <begin position="667"/>
        <end position="689"/>
    </location>
</feature>
<keyword evidence="1" id="KW-0175">Coiled coil</keyword>
<feature type="compositionally biased region" description="Basic and acidic residues" evidence="2">
    <location>
        <begin position="876"/>
        <end position="885"/>
    </location>
</feature>
<keyword evidence="5" id="KW-1185">Reference proteome</keyword>
<dbReference type="EMBL" id="LVYI01000009">
    <property type="protein sequence ID" value="OAP56323.1"/>
    <property type="molecule type" value="Genomic_DNA"/>
</dbReference>
<keyword evidence="3" id="KW-0812">Transmembrane</keyword>
<feature type="compositionally biased region" description="Acidic residues" evidence="2">
    <location>
        <begin position="970"/>
        <end position="984"/>
    </location>
</feature>
<comment type="caution">
    <text evidence="4">The sequence shown here is derived from an EMBL/GenBank/DDBJ whole genome shotgun (WGS) entry which is preliminary data.</text>
</comment>
<dbReference type="AlphaFoldDB" id="A0A178ZAV5"/>
<feature type="compositionally biased region" description="Basic and acidic residues" evidence="2">
    <location>
        <begin position="897"/>
        <end position="907"/>
    </location>
</feature>
<feature type="compositionally biased region" description="Polar residues" evidence="2">
    <location>
        <begin position="680"/>
        <end position="689"/>
    </location>
</feature>
<keyword evidence="3" id="KW-1133">Transmembrane helix</keyword>
<evidence type="ECO:0000256" key="2">
    <source>
        <dbReference type="SAM" id="MobiDB-lite"/>
    </source>
</evidence>
<feature type="transmembrane region" description="Helical" evidence="3">
    <location>
        <begin position="31"/>
        <end position="49"/>
    </location>
</feature>
<keyword evidence="3" id="KW-0472">Membrane</keyword>
<dbReference type="RefSeq" id="XP_018689690.1">
    <property type="nucleotide sequence ID" value="XM_018841009.1"/>
</dbReference>
<dbReference type="GeneID" id="30013670"/>
<feature type="coiled-coil region" evidence="1">
    <location>
        <begin position="281"/>
        <end position="329"/>
    </location>
</feature>
<protein>
    <submittedName>
        <fullName evidence="4">Uncharacterized protein</fullName>
    </submittedName>
</protein>
<evidence type="ECO:0000313" key="4">
    <source>
        <dbReference type="EMBL" id="OAP56323.1"/>
    </source>
</evidence>
<reference evidence="4 5" key="1">
    <citation type="submission" date="2016-04" db="EMBL/GenBank/DDBJ databases">
        <title>Draft genome of Fonsecaea erecta CBS 125763.</title>
        <authorList>
            <person name="Weiss V.A."/>
            <person name="Vicente V.A."/>
            <person name="Raittz R.T."/>
            <person name="Moreno L.F."/>
            <person name="De Souza E.M."/>
            <person name="Pedrosa F.O."/>
            <person name="Steffens M.B."/>
            <person name="Faoro H."/>
            <person name="Tadra-Sfeir M.Z."/>
            <person name="Najafzadeh M.J."/>
            <person name="Felipe M.S."/>
            <person name="Teixeira M."/>
            <person name="Sun J."/>
            <person name="Xi L."/>
            <person name="Gomes R."/>
            <person name="De Azevedo C.M."/>
            <person name="Salgado C.G."/>
            <person name="Da Silva M.B."/>
            <person name="Nascimento M.F."/>
            <person name="Queiroz-Telles F."/>
            <person name="Attili D.S."/>
            <person name="Gorbushina A."/>
        </authorList>
    </citation>
    <scope>NUCLEOTIDE SEQUENCE [LARGE SCALE GENOMIC DNA]</scope>
    <source>
        <strain evidence="4 5">CBS 125763</strain>
    </source>
</reference>